<evidence type="ECO:0000256" key="2">
    <source>
        <dbReference type="SAM" id="SignalP"/>
    </source>
</evidence>
<dbReference type="EMBL" id="CADCWL010000152">
    <property type="protein sequence ID" value="CAA9572602.1"/>
    <property type="molecule type" value="Genomic_DNA"/>
</dbReference>
<sequence>MHTRTSTRLLAASMALTLCGGATTAAAAQNEGGGNEGADNEFGIGLYLGNCDSLVAGAALYDLGDAELETEDFGNADENADENAQEGTDLEGELEDESAGDETDVEGALEGGQDENTGDNSDEEVVTPADALAVYVASGATFGANLVELVDAPFAVAARRGADDSADGAEDEYVSCGEFGGAVAGNEIVIPLEGLGDGGLNGIAILERGEGDGESAASVYLFGGPIEDVVEAGEGTPEGTPEA</sequence>
<evidence type="ECO:0000256" key="1">
    <source>
        <dbReference type="SAM" id="MobiDB-lite"/>
    </source>
</evidence>
<reference evidence="3" key="1">
    <citation type="submission" date="2020-02" db="EMBL/GenBank/DDBJ databases">
        <authorList>
            <person name="Meier V. D."/>
        </authorList>
    </citation>
    <scope>NUCLEOTIDE SEQUENCE</scope>
    <source>
        <strain evidence="3">AVDCRST_MAG19</strain>
    </source>
</reference>
<feature type="signal peptide" evidence="2">
    <location>
        <begin position="1"/>
        <end position="27"/>
    </location>
</feature>
<proteinExistence type="predicted"/>
<evidence type="ECO:0000313" key="3">
    <source>
        <dbReference type="EMBL" id="CAA9572602.1"/>
    </source>
</evidence>
<organism evidence="3">
    <name type="scientific">uncultured Thermomicrobiales bacterium</name>
    <dbReference type="NCBI Taxonomy" id="1645740"/>
    <lineage>
        <taxon>Bacteria</taxon>
        <taxon>Pseudomonadati</taxon>
        <taxon>Thermomicrobiota</taxon>
        <taxon>Thermomicrobia</taxon>
        <taxon>Thermomicrobiales</taxon>
        <taxon>environmental samples</taxon>
    </lineage>
</organism>
<protein>
    <submittedName>
        <fullName evidence="3">Uncharacterized protein</fullName>
    </submittedName>
</protein>
<dbReference type="AlphaFoldDB" id="A0A6J4V9Y7"/>
<feature type="region of interest" description="Disordered" evidence="1">
    <location>
        <begin position="76"/>
        <end position="123"/>
    </location>
</feature>
<keyword evidence="2" id="KW-0732">Signal</keyword>
<feature type="chain" id="PRO_5026765883" evidence="2">
    <location>
        <begin position="28"/>
        <end position="243"/>
    </location>
</feature>
<accession>A0A6J4V9Y7</accession>
<gene>
    <name evidence="3" type="ORF">AVDCRST_MAG19-2950</name>
</gene>
<name>A0A6J4V9Y7_9BACT</name>